<organism evidence="1 2">
    <name type="scientific">Austropuccinia psidii MF-1</name>
    <dbReference type="NCBI Taxonomy" id="1389203"/>
    <lineage>
        <taxon>Eukaryota</taxon>
        <taxon>Fungi</taxon>
        <taxon>Dikarya</taxon>
        <taxon>Basidiomycota</taxon>
        <taxon>Pucciniomycotina</taxon>
        <taxon>Pucciniomycetes</taxon>
        <taxon>Pucciniales</taxon>
        <taxon>Sphaerophragmiaceae</taxon>
        <taxon>Austropuccinia</taxon>
    </lineage>
</organism>
<dbReference type="Proteomes" id="UP000765509">
    <property type="component" value="Unassembled WGS sequence"/>
</dbReference>
<protein>
    <submittedName>
        <fullName evidence="1">Uncharacterized protein</fullName>
    </submittedName>
</protein>
<evidence type="ECO:0000313" key="2">
    <source>
        <dbReference type="Proteomes" id="UP000765509"/>
    </source>
</evidence>
<name>A0A9Q3E2B4_9BASI</name>
<keyword evidence="2" id="KW-1185">Reference proteome</keyword>
<accession>A0A9Q3E2B4</accession>
<dbReference type="AlphaFoldDB" id="A0A9Q3E2B4"/>
<sequence length="96" mass="10491">MVIGLTVTCTAALNHQNWSFGLLSCLPLPIPNLSGLRLSSTGFAAWLSAVDHPDHHWCPVSGSRPNPRSIRPRSIRLHRLNCTGLPDWLLFGISAP</sequence>
<proteinExistence type="predicted"/>
<comment type="caution">
    <text evidence="1">The sequence shown here is derived from an EMBL/GenBank/DDBJ whole genome shotgun (WGS) entry which is preliminary data.</text>
</comment>
<dbReference type="EMBL" id="AVOT02024105">
    <property type="protein sequence ID" value="MBW0514591.1"/>
    <property type="molecule type" value="Genomic_DNA"/>
</dbReference>
<reference evidence="1" key="1">
    <citation type="submission" date="2021-03" db="EMBL/GenBank/DDBJ databases">
        <title>Draft genome sequence of rust myrtle Austropuccinia psidii MF-1, a brazilian biotype.</title>
        <authorList>
            <person name="Quecine M.C."/>
            <person name="Pachon D.M.R."/>
            <person name="Bonatelli M.L."/>
            <person name="Correr F.H."/>
            <person name="Franceschini L.M."/>
            <person name="Leite T.F."/>
            <person name="Margarido G.R.A."/>
            <person name="Almeida C.A."/>
            <person name="Ferrarezi J.A."/>
            <person name="Labate C.A."/>
        </authorList>
    </citation>
    <scope>NUCLEOTIDE SEQUENCE</scope>
    <source>
        <strain evidence="1">MF-1</strain>
    </source>
</reference>
<evidence type="ECO:0000313" key="1">
    <source>
        <dbReference type="EMBL" id="MBW0514591.1"/>
    </source>
</evidence>
<gene>
    <name evidence="1" type="ORF">O181_054306</name>
</gene>